<dbReference type="KEGG" id="vg:14217056"/>
<evidence type="ECO:0000313" key="1">
    <source>
        <dbReference type="EMBL" id="CCN27158.1"/>
    </source>
</evidence>
<dbReference type="EMBL" id="HF543949">
    <property type="protein sequence ID" value="CCN27158.1"/>
    <property type="molecule type" value="Genomic_DNA"/>
</dbReference>
<dbReference type="OrthoDB" id="3025at10239"/>
<gene>
    <name evidence="1" type="ORF">BN425_orf_17</name>
</gene>
<evidence type="ECO:0008006" key="3">
    <source>
        <dbReference type="Google" id="ProtNLM"/>
    </source>
</evidence>
<dbReference type="RefSeq" id="YP_007183225.1">
    <property type="nucleotide sequence ID" value="NC_019813.1"/>
</dbReference>
<accession>K8DWH1</accession>
<name>K8DWH1_9CAUD</name>
<dbReference type="GeneID" id="14217056"/>
<reference evidence="2" key="1">
    <citation type="journal article" date="2013" name="PLoS ONE">
        <title>The Susceptibility of Pseudomonas aeruginosa Strains from Cystic Fibrosis Patients to Bacteriophages.</title>
        <authorList>
            <person name="Essoh C."/>
            <person name="Blouin Y."/>
            <person name="Loukou G."/>
            <person name="Cablanmian A."/>
            <person name="Lathro S."/>
            <person name="Kutter E."/>
            <person name="Thien H.V."/>
            <person name="Vergnaud G."/>
            <person name="Pourcel C."/>
        </authorList>
    </citation>
    <scope>NUCLEOTIDE SEQUENCE [LARGE SCALE GENOMIC DNA]</scope>
</reference>
<evidence type="ECO:0000313" key="2">
    <source>
        <dbReference type="Proteomes" id="UP000009397"/>
    </source>
</evidence>
<dbReference type="Proteomes" id="UP000009397">
    <property type="component" value="Segment"/>
</dbReference>
<sequence>MEVNPMASMAYEGSPIRPSILRAAQNELDMARIARNKLPLAVEGSGIPDRVRRAAQAALENPERWSRAAQEVAPAAEATGRGALGRIAGILGGPVGVGVQAAVTPADIGDQERTRAEEMAQAAQAVENMGPEVAQSANQWAQGVGQRAAQNATGGPQGAGLLSYGVTPNQPSIEPEITPEVASEAGAAVADEGEANRQVIQQGAAEGLRTGAVSRPEMAQAVVEADAQREGVELKPQELKNRVNEELTQMRTMNNDDLSRYVSYALIGTGLLASALDKTGKAGDMFAASYERQLDRNLQAGINQQKMAAAAADRQIKEKDLERKVAKDKSDERLGIGNLEVKRGTLEETSRKNEGLLSKWGKQAAVERAKLALTQRGQDLATQRAQLQAETARRGQDMSQENAQLNSAVRLKTAKISAAARKAAASASRGEAITTKDANELVKGVSGSDLVGGAKIGEQDQSAISQKLRNHLRQNPGADPVTFVQQEAAKLQKQPSGLFGWGSGILSRPAPK</sequence>
<protein>
    <recommendedName>
        <fullName evidence="3">Particle protein</fullName>
    </recommendedName>
</protein>
<proteinExistence type="predicted"/>
<organism evidence="1 2">
    <name type="scientific">Pseudomonas phage vB_PaeP_p2-10_Or1</name>
    <dbReference type="NCBI Taxonomy" id="1234701"/>
    <lineage>
        <taxon>Viruses</taxon>
        <taxon>Duplodnaviria</taxon>
        <taxon>Heunggongvirae</taxon>
        <taxon>Uroviricota</taxon>
        <taxon>Caudoviricetes</taxon>
        <taxon>Bruynoghevirus</taxon>
        <taxon>Bruynoghevirus PaP3</taxon>
    </lineage>
</organism>